<name>A0A6M3JWT6_9ZZZZ</name>
<dbReference type="AlphaFoldDB" id="A0A6M3JWT6"/>
<dbReference type="EMBL" id="MT142004">
    <property type="protein sequence ID" value="QJA73125.1"/>
    <property type="molecule type" value="Genomic_DNA"/>
</dbReference>
<reference evidence="1" key="1">
    <citation type="submission" date="2020-03" db="EMBL/GenBank/DDBJ databases">
        <title>The deep terrestrial virosphere.</title>
        <authorList>
            <person name="Holmfeldt K."/>
            <person name="Nilsson E."/>
            <person name="Simone D."/>
            <person name="Lopez-Fernandez M."/>
            <person name="Wu X."/>
            <person name="de Brujin I."/>
            <person name="Lundin D."/>
            <person name="Andersson A."/>
            <person name="Bertilsson S."/>
            <person name="Dopson M."/>
        </authorList>
    </citation>
    <scope>NUCLEOTIDE SEQUENCE</scope>
    <source>
        <strain evidence="1">MM415A02464</strain>
    </source>
</reference>
<evidence type="ECO:0000313" key="1">
    <source>
        <dbReference type="EMBL" id="QJA73125.1"/>
    </source>
</evidence>
<gene>
    <name evidence="1" type="ORF">MM415A02464_0006</name>
</gene>
<proteinExistence type="predicted"/>
<protein>
    <submittedName>
        <fullName evidence="1">Uncharacterized protein</fullName>
    </submittedName>
</protein>
<sequence length="54" mass="6189">MLTIEERVAINNTLFRSGILIPESCVLLRLKDILSILDLFTMKEENENLPDAKD</sequence>
<accession>A0A6M3JWT6</accession>
<organism evidence="1">
    <name type="scientific">viral metagenome</name>
    <dbReference type="NCBI Taxonomy" id="1070528"/>
    <lineage>
        <taxon>unclassified sequences</taxon>
        <taxon>metagenomes</taxon>
        <taxon>organismal metagenomes</taxon>
    </lineage>
</organism>